<feature type="compositionally biased region" description="Low complexity" evidence="2">
    <location>
        <begin position="233"/>
        <end position="253"/>
    </location>
</feature>
<sequence>MLTDLCDSVQKFKDNREEWTCCGRLIENAVAAVIQSLCTQYSTEAVKATEGRIQQLLEALETIKTEIHTSHDATLLTRRRSLSGDRQLIGSLKNLVDAALAAFQLTIPETFAEAHPGQLLEMILNGYNDALNGEGSLAPNVPIQPPHALAARTRKYCPQHYNSHLHPPALAARTHHLLAQACPSARLRPCCQARVPASPHARRAYARSPAPCTPARSHVRTAPCPLPSLHAGSQASPRSSPPTSSQPRTAAPAYATQYAHSTCTRIAAGAHSCPHSSPSQLPARAPSTRVCLVLPAHASTHKRSRSPSQSTVLAAARTHSQPTARARTHPHPPVLVASSRPLHLHLPPAAFAATRASTRVVSCSPSAVILLWSRSLDHQNVFWLNGVAGSGKSAIAHTVAQVLQKDGLLGSSFFFNREYDSRNTSQMLISTIARDIAARYPAMAVDISTALESEPALASASLSRQFEAFIAQPLRRHKFNHSIVVVIDALDEVVQDDSAFPVLTMLRDKIAEFAPQLRILITSRPTMNIGLYLSTEEHIMSHTMAIDSVENREDIEAYVDAQLRDKSMASRMGSPWPDEALVRDLKVLADGLFIWIVTVFNYLRSVHKPRAKLRALLSKSDLKGVLGPNKKMDALYTVVLDICGDWEDPDFCEDYVILMLKYVLSPHLFVYITVQ</sequence>
<dbReference type="EMBL" id="KV417636">
    <property type="protein sequence ID" value="KZP13229.1"/>
    <property type="molecule type" value="Genomic_DNA"/>
</dbReference>
<reference evidence="4 5" key="1">
    <citation type="journal article" date="2016" name="Mol. Biol. Evol.">
        <title>Comparative Genomics of Early-Diverging Mushroom-Forming Fungi Provides Insights into the Origins of Lignocellulose Decay Capabilities.</title>
        <authorList>
            <person name="Nagy L.G."/>
            <person name="Riley R."/>
            <person name="Tritt A."/>
            <person name="Adam C."/>
            <person name="Daum C."/>
            <person name="Floudas D."/>
            <person name="Sun H."/>
            <person name="Yadav J.S."/>
            <person name="Pangilinan J."/>
            <person name="Larsson K.H."/>
            <person name="Matsuura K."/>
            <person name="Barry K."/>
            <person name="Labutti K."/>
            <person name="Kuo R."/>
            <person name="Ohm R.A."/>
            <person name="Bhattacharya S.S."/>
            <person name="Shirouzu T."/>
            <person name="Yoshinaga Y."/>
            <person name="Martin F.M."/>
            <person name="Grigoriev I.V."/>
            <person name="Hibbett D.S."/>
        </authorList>
    </citation>
    <scope>NUCLEOTIDE SEQUENCE [LARGE SCALE GENOMIC DNA]</scope>
    <source>
        <strain evidence="4 5">CBS 109695</strain>
    </source>
</reference>
<dbReference type="PANTHER" id="PTHR10039:SF14">
    <property type="entry name" value="NACHT DOMAIN-CONTAINING PROTEIN"/>
    <property type="match status" value="1"/>
</dbReference>
<name>A0A166C2Q3_9AGAM</name>
<dbReference type="InterPro" id="IPR056884">
    <property type="entry name" value="NPHP3-like_N"/>
</dbReference>
<dbReference type="Pfam" id="PF24883">
    <property type="entry name" value="NPHP3_N"/>
    <property type="match status" value="1"/>
</dbReference>
<dbReference type="CDD" id="cd21037">
    <property type="entry name" value="MLKL_NTD"/>
    <property type="match status" value="1"/>
</dbReference>
<dbReference type="InterPro" id="IPR059179">
    <property type="entry name" value="MLKL-like_MCAfunc"/>
</dbReference>
<dbReference type="STRING" id="436010.A0A166C2Q3"/>
<dbReference type="PANTHER" id="PTHR10039">
    <property type="entry name" value="AMELOGENIN"/>
    <property type="match status" value="1"/>
</dbReference>
<evidence type="ECO:0000313" key="4">
    <source>
        <dbReference type="EMBL" id="KZP13229.1"/>
    </source>
</evidence>
<evidence type="ECO:0000313" key="5">
    <source>
        <dbReference type="Proteomes" id="UP000076532"/>
    </source>
</evidence>
<evidence type="ECO:0000256" key="1">
    <source>
        <dbReference type="ARBA" id="ARBA00022737"/>
    </source>
</evidence>
<keyword evidence="1" id="KW-0677">Repeat</keyword>
<dbReference type="Gene3D" id="3.40.50.300">
    <property type="entry name" value="P-loop containing nucleotide triphosphate hydrolases"/>
    <property type="match status" value="1"/>
</dbReference>
<dbReference type="AlphaFoldDB" id="A0A166C2Q3"/>
<organism evidence="4 5">
    <name type="scientific">Athelia psychrophila</name>
    <dbReference type="NCBI Taxonomy" id="1759441"/>
    <lineage>
        <taxon>Eukaryota</taxon>
        <taxon>Fungi</taxon>
        <taxon>Dikarya</taxon>
        <taxon>Basidiomycota</taxon>
        <taxon>Agaricomycotina</taxon>
        <taxon>Agaricomycetes</taxon>
        <taxon>Agaricomycetidae</taxon>
        <taxon>Atheliales</taxon>
        <taxon>Atheliaceae</taxon>
        <taxon>Athelia</taxon>
    </lineage>
</organism>
<dbReference type="Proteomes" id="UP000076532">
    <property type="component" value="Unassembled WGS sequence"/>
</dbReference>
<dbReference type="InterPro" id="IPR027417">
    <property type="entry name" value="P-loop_NTPase"/>
</dbReference>
<feature type="domain" description="NACHT" evidence="3">
    <location>
        <begin position="380"/>
        <end position="525"/>
    </location>
</feature>
<proteinExistence type="predicted"/>
<dbReference type="PROSITE" id="PS50837">
    <property type="entry name" value="NACHT"/>
    <property type="match status" value="1"/>
</dbReference>
<keyword evidence="5" id="KW-1185">Reference proteome</keyword>
<feature type="region of interest" description="Disordered" evidence="2">
    <location>
        <begin position="207"/>
        <end position="253"/>
    </location>
</feature>
<dbReference type="InterPro" id="IPR007111">
    <property type="entry name" value="NACHT_NTPase"/>
</dbReference>
<evidence type="ECO:0000259" key="3">
    <source>
        <dbReference type="PROSITE" id="PS50837"/>
    </source>
</evidence>
<evidence type="ECO:0000256" key="2">
    <source>
        <dbReference type="SAM" id="MobiDB-lite"/>
    </source>
</evidence>
<gene>
    <name evidence="4" type="ORF">FIBSPDRAFT_960770</name>
</gene>
<accession>A0A166C2Q3</accession>
<dbReference type="SUPFAM" id="SSF52540">
    <property type="entry name" value="P-loop containing nucleoside triphosphate hydrolases"/>
    <property type="match status" value="1"/>
</dbReference>
<dbReference type="OrthoDB" id="3038309at2759"/>
<protein>
    <recommendedName>
        <fullName evidence="3">NACHT domain-containing protein</fullName>
    </recommendedName>
</protein>